<name>A0A8J6P4N0_9FIRM</name>
<keyword evidence="10" id="KW-1185">Reference proteome</keyword>
<dbReference type="Proteomes" id="UP000632659">
    <property type="component" value="Unassembled WGS sequence"/>
</dbReference>
<dbReference type="InterPro" id="IPR000515">
    <property type="entry name" value="MetI-like"/>
</dbReference>
<feature type="transmembrane region" description="Helical" evidence="7">
    <location>
        <begin position="105"/>
        <end position="129"/>
    </location>
</feature>
<reference evidence="9" key="1">
    <citation type="submission" date="2020-08" db="EMBL/GenBank/DDBJ databases">
        <title>Genome public.</title>
        <authorList>
            <person name="Liu C."/>
            <person name="Sun Q."/>
        </authorList>
    </citation>
    <scope>NUCLEOTIDE SEQUENCE</scope>
    <source>
        <strain evidence="9">NSJ-15</strain>
    </source>
</reference>
<dbReference type="PANTHER" id="PTHR32243">
    <property type="entry name" value="MALTOSE TRANSPORT SYSTEM PERMEASE-RELATED"/>
    <property type="match status" value="1"/>
</dbReference>
<feature type="transmembrane region" description="Helical" evidence="7">
    <location>
        <begin position="182"/>
        <end position="207"/>
    </location>
</feature>
<dbReference type="Pfam" id="PF00528">
    <property type="entry name" value="BPD_transp_1"/>
    <property type="match status" value="1"/>
</dbReference>
<dbReference type="GO" id="GO:0005886">
    <property type="term" value="C:plasma membrane"/>
    <property type="evidence" value="ECO:0007669"/>
    <property type="project" value="UniProtKB-SubCell"/>
</dbReference>
<comment type="subcellular location">
    <subcellularLocation>
        <location evidence="1 7">Cell membrane</location>
        <topology evidence="1 7">Multi-pass membrane protein</topology>
    </subcellularLocation>
</comment>
<dbReference type="AlphaFoldDB" id="A0A8J6P4N0"/>
<comment type="similarity">
    <text evidence="7">Belongs to the binding-protein-dependent transport system permease family.</text>
</comment>
<accession>A0A8J6P4N0</accession>
<evidence type="ECO:0000256" key="7">
    <source>
        <dbReference type="RuleBase" id="RU363032"/>
    </source>
</evidence>
<dbReference type="RefSeq" id="WP_154825586.1">
    <property type="nucleotide sequence ID" value="NZ_JACRTL010000004.1"/>
</dbReference>
<dbReference type="CDD" id="cd06261">
    <property type="entry name" value="TM_PBP2"/>
    <property type="match status" value="1"/>
</dbReference>
<feature type="domain" description="ABC transmembrane type-1" evidence="8">
    <location>
        <begin position="70"/>
        <end position="262"/>
    </location>
</feature>
<dbReference type="PROSITE" id="PS50928">
    <property type="entry name" value="ABC_TM1"/>
    <property type="match status" value="1"/>
</dbReference>
<evidence type="ECO:0000313" key="9">
    <source>
        <dbReference type="EMBL" id="MBC8611253.1"/>
    </source>
</evidence>
<evidence type="ECO:0000256" key="4">
    <source>
        <dbReference type="ARBA" id="ARBA00022692"/>
    </source>
</evidence>
<keyword evidence="4 7" id="KW-0812">Transmembrane</keyword>
<proteinExistence type="inferred from homology"/>
<dbReference type="SUPFAM" id="SSF161098">
    <property type="entry name" value="MetI-like"/>
    <property type="match status" value="1"/>
</dbReference>
<gene>
    <name evidence="9" type="ORF">H8702_09015</name>
</gene>
<dbReference type="InterPro" id="IPR050901">
    <property type="entry name" value="BP-dep_ABC_trans_perm"/>
</dbReference>
<dbReference type="InterPro" id="IPR035906">
    <property type="entry name" value="MetI-like_sf"/>
</dbReference>
<dbReference type="PANTHER" id="PTHR32243:SF24">
    <property type="entry name" value="DIACETYLCHITOBIOSE UPTAKE SYSTEM PERMEASE PROTEIN NGCG"/>
    <property type="match status" value="1"/>
</dbReference>
<organism evidence="9 10">
    <name type="scientific">Massiliimalia timonensis</name>
    <dbReference type="NCBI Taxonomy" id="1987501"/>
    <lineage>
        <taxon>Bacteria</taxon>
        <taxon>Bacillati</taxon>
        <taxon>Bacillota</taxon>
        <taxon>Clostridia</taxon>
        <taxon>Eubacteriales</taxon>
        <taxon>Oscillospiraceae</taxon>
        <taxon>Massiliimalia</taxon>
    </lineage>
</organism>
<keyword evidence="3" id="KW-1003">Cell membrane</keyword>
<evidence type="ECO:0000313" key="10">
    <source>
        <dbReference type="Proteomes" id="UP000632659"/>
    </source>
</evidence>
<evidence type="ECO:0000256" key="3">
    <source>
        <dbReference type="ARBA" id="ARBA00022475"/>
    </source>
</evidence>
<keyword evidence="6 7" id="KW-0472">Membrane</keyword>
<keyword evidence="5 7" id="KW-1133">Transmembrane helix</keyword>
<evidence type="ECO:0000259" key="8">
    <source>
        <dbReference type="PROSITE" id="PS50928"/>
    </source>
</evidence>
<protein>
    <submittedName>
        <fullName evidence="9">Carbohydrate ABC transporter permease</fullName>
    </submittedName>
</protein>
<feature type="transmembrane region" description="Helical" evidence="7">
    <location>
        <begin position="69"/>
        <end position="93"/>
    </location>
</feature>
<evidence type="ECO:0000256" key="1">
    <source>
        <dbReference type="ARBA" id="ARBA00004651"/>
    </source>
</evidence>
<comment type="caution">
    <text evidence="9">The sequence shown here is derived from an EMBL/GenBank/DDBJ whole genome shotgun (WGS) entry which is preliminary data.</text>
</comment>
<feature type="transmembrane region" description="Helical" evidence="7">
    <location>
        <begin position="12"/>
        <end position="32"/>
    </location>
</feature>
<evidence type="ECO:0000256" key="2">
    <source>
        <dbReference type="ARBA" id="ARBA00022448"/>
    </source>
</evidence>
<evidence type="ECO:0000256" key="5">
    <source>
        <dbReference type="ARBA" id="ARBA00022989"/>
    </source>
</evidence>
<dbReference type="Gene3D" id="1.10.3720.10">
    <property type="entry name" value="MetI-like"/>
    <property type="match status" value="1"/>
</dbReference>
<dbReference type="GO" id="GO:0055085">
    <property type="term" value="P:transmembrane transport"/>
    <property type="evidence" value="ECO:0007669"/>
    <property type="project" value="InterPro"/>
</dbReference>
<sequence>MDWKRAVRKIPVYLLVLLVLVVQVYPIFWVIMSSFKTNDSMIQNPPYSFPKEFTFDNYMQLADSLFGKYFTNTIIVAIFTLIGIVVLGALAAYPLSKMDFKGRKLIRNIFMLGMMVPVFVSLIPMFRVYNTLGLRNTHLSLILPQIGFAIPMAMYLCIGFLEYVPNSLIESGYIDGAGTFRIFFQIVLPLMRNTLVTIATFNFVFVWNEYIFANTFISDAEMKTIPLGLNDFVGQYGQVDWGGSFAAISATILPTLVVFFILNKQVMNGMTAGAIKA</sequence>
<dbReference type="EMBL" id="JACRTL010000004">
    <property type="protein sequence ID" value="MBC8611253.1"/>
    <property type="molecule type" value="Genomic_DNA"/>
</dbReference>
<feature type="transmembrane region" description="Helical" evidence="7">
    <location>
        <begin position="141"/>
        <end position="161"/>
    </location>
</feature>
<keyword evidence="2 7" id="KW-0813">Transport</keyword>
<evidence type="ECO:0000256" key="6">
    <source>
        <dbReference type="ARBA" id="ARBA00023136"/>
    </source>
</evidence>
<feature type="transmembrane region" description="Helical" evidence="7">
    <location>
        <begin position="241"/>
        <end position="262"/>
    </location>
</feature>